<protein>
    <submittedName>
        <fullName evidence="4">DUF3520 domain-containing protein</fullName>
    </submittedName>
</protein>
<accession>A0A5J6V1E1</accession>
<feature type="compositionally biased region" description="Basic and acidic residues" evidence="1">
    <location>
        <begin position="33"/>
        <end position="50"/>
    </location>
</feature>
<dbReference type="InterPro" id="IPR022156">
    <property type="entry name" value="Uncharacterised_YfbK_N"/>
</dbReference>
<evidence type="ECO:0000313" key="4">
    <source>
        <dbReference type="EMBL" id="QFG67590.1"/>
    </source>
</evidence>
<feature type="signal peptide" evidence="2">
    <location>
        <begin position="1"/>
        <end position="24"/>
    </location>
</feature>
<dbReference type="InterPro" id="IPR036465">
    <property type="entry name" value="vWFA_dom_sf"/>
</dbReference>
<dbReference type="PANTHER" id="PTHR10579:SF43">
    <property type="entry name" value="ZINC FINGER (C3HC4-TYPE RING FINGER) FAMILY PROTEIN"/>
    <property type="match status" value="1"/>
</dbReference>
<dbReference type="SUPFAM" id="SSF53300">
    <property type="entry name" value="vWA-like"/>
    <property type="match status" value="1"/>
</dbReference>
<dbReference type="PROSITE" id="PS51257">
    <property type="entry name" value="PROKAR_LIPOPROTEIN"/>
    <property type="match status" value="1"/>
</dbReference>
<dbReference type="OrthoDB" id="9805121at2"/>
<evidence type="ECO:0000256" key="2">
    <source>
        <dbReference type="SAM" id="SignalP"/>
    </source>
</evidence>
<dbReference type="PANTHER" id="PTHR10579">
    <property type="entry name" value="CALCIUM-ACTIVATED CHLORIDE CHANNEL REGULATOR"/>
    <property type="match status" value="1"/>
</dbReference>
<evidence type="ECO:0000256" key="1">
    <source>
        <dbReference type="SAM" id="MobiDB-lite"/>
    </source>
</evidence>
<dbReference type="Pfam" id="PF00092">
    <property type="entry name" value="VWA"/>
    <property type="match status" value="1"/>
</dbReference>
<dbReference type="SMART" id="SM00327">
    <property type="entry name" value="VWA"/>
    <property type="match status" value="1"/>
</dbReference>
<name>A0A5J6V1E1_9MICO</name>
<proteinExistence type="predicted"/>
<feature type="domain" description="VWFA" evidence="3">
    <location>
        <begin position="192"/>
        <end position="370"/>
    </location>
</feature>
<reference evidence="4 5" key="1">
    <citation type="submission" date="2019-09" db="EMBL/GenBank/DDBJ databases">
        <title>Serinicoccus pratensis sp. nov., isolated from meadow soil.</title>
        <authorList>
            <person name="Zhang W."/>
        </authorList>
    </citation>
    <scope>NUCLEOTIDE SEQUENCE [LARGE SCALE GENOMIC DNA]</scope>
    <source>
        <strain evidence="4 5">W204</strain>
    </source>
</reference>
<dbReference type="Proteomes" id="UP000326546">
    <property type="component" value="Chromosome"/>
</dbReference>
<dbReference type="Pfam" id="PF12450">
    <property type="entry name" value="vWF_A"/>
    <property type="match status" value="1"/>
</dbReference>
<dbReference type="EMBL" id="CP044427">
    <property type="protein sequence ID" value="QFG67590.1"/>
    <property type="molecule type" value="Genomic_DNA"/>
</dbReference>
<organism evidence="4 5">
    <name type="scientific">Ornithinimicrobium pratense</name>
    <dbReference type="NCBI Taxonomy" id="2593973"/>
    <lineage>
        <taxon>Bacteria</taxon>
        <taxon>Bacillati</taxon>
        <taxon>Actinomycetota</taxon>
        <taxon>Actinomycetes</taxon>
        <taxon>Micrococcales</taxon>
        <taxon>Ornithinimicrobiaceae</taxon>
        <taxon>Ornithinimicrobium</taxon>
    </lineage>
</organism>
<dbReference type="InterPro" id="IPR051266">
    <property type="entry name" value="CLCR"/>
</dbReference>
<keyword evidence="5" id="KW-1185">Reference proteome</keyword>
<dbReference type="KEGG" id="serw:FY030_01570"/>
<feature type="chain" id="PRO_5023851058" evidence="2">
    <location>
        <begin position="25"/>
        <end position="540"/>
    </location>
</feature>
<dbReference type="InterPro" id="IPR002035">
    <property type="entry name" value="VWF_A"/>
</dbReference>
<gene>
    <name evidence="4" type="ORF">FY030_01570</name>
</gene>
<dbReference type="PROSITE" id="PS50234">
    <property type="entry name" value="VWFA"/>
    <property type="match status" value="1"/>
</dbReference>
<sequence length="540" mass="56475">MGTTRVMAAVLAAGLGVTACSVGADPAPSGPDLDPRSYYEDYDAQIDRDSAAGGAHAPVAVDASSGDSAEAGPDVLPPEPGFLDDNVFVDVGDPGWVQTASDRESTFALDVDTGSFSVARTFVDNGHRPEPDSIRIEEWVNSFDYGDPAPTDGALGLTVESAASPRGGEGTTTVRVGVSTEQLSAEDRPAANVTFVIDTSGSMNIRERLGLVQSSLALLATNLRPDDTIAIVVYGSDAEPLLVPTPVSELASIVEAIEALEPGGSTNMEAGLLLGYEQARESYDPEAVNVVVLASDGVANVGVTDPAVLTDQITRASDEGIHLVTVGYGMGNYNDRLMEQLANQGNGFYSYVDTFEEAERLFVDELTPTLHVVAYDTKAQVVFDEEQVERYRLIGYENRRLDDSDFTDDAVDAGELGAGHQVSALYEVQPVNDAAPGQQLGTVSLRWADRAGGEATQLDAAISWPGAEASSSLRLAALVSDTAELLKGTSTAADRGFTLADLQAEAEHLAQLEVNGAAEALAFLESAQAAGPTGPPGDED</sequence>
<dbReference type="RefSeq" id="WP_158059987.1">
    <property type="nucleotide sequence ID" value="NZ_CP044427.1"/>
</dbReference>
<evidence type="ECO:0000313" key="5">
    <source>
        <dbReference type="Proteomes" id="UP000326546"/>
    </source>
</evidence>
<feature type="region of interest" description="Disordered" evidence="1">
    <location>
        <begin position="21"/>
        <end position="83"/>
    </location>
</feature>
<evidence type="ECO:0000259" key="3">
    <source>
        <dbReference type="PROSITE" id="PS50234"/>
    </source>
</evidence>
<dbReference type="InterPro" id="IPR021908">
    <property type="entry name" value="YfbK_C"/>
</dbReference>
<dbReference type="Pfam" id="PF12034">
    <property type="entry name" value="YfbK_C"/>
    <property type="match status" value="1"/>
</dbReference>
<keyword evidence="2" id="KW-0732">Signal</keyword>
<dbReference type="AlphaFoldDB" id="A0A5J6V1E1"/>
<dbReference type="Gene3D" id="3.40.50.410">
    <property type="entry name" value="von Willebrand factor, type A domain"/>
    <property type="match status" value="1"/>
</dbReference>